<evidence type="ECO:0000256" key="1">
    <source>
        <dbReference type="SAM" id="MobiDB-lite"/>
    </source>
</evidence>
<feature type="region of interest" description="Disordered" evidence="1">
    <location>
        <begin position="390"/>
        <end position="418"/>
    </location>
</feature>
<dbReference type="Gene3D" id="3.30.1120.70">
    <property type="match status" value="1"/>
</dbReference>
<name>A0A4R5PJ82_9HYPH</name>
<dbReference type="Proteomes" id="UP000295131">
    <property type="component" value="Unassembled WGS sequence"/>
</dbReference>
<dbReference type="Gene3D" id="1.20.1270.210">
    <property type="match status" value="1"/>
</dbReference>
<comment type="caution">
    <text evidence="2">The sequence shown here is derived from an EMBL/GenBank/DDBJ whole genome shotgun (WGS) entry which is preliminary data.</text>
</comment>
<dbReference type="Gene3D" id="3.40.140.120">
    <property type="match status" value="1"/>
</dbReference>
<dbReference type="AlphaFoldDB" id="A0A4R5PJ82"/>
<evidence type="ECO:0000313" key="3">
    <source>
        <dbReference type="Proteomes" id="UP000295131"/>
    </source>
</evidence>
<sequence>MWPFTRSAAAKVENRADVVSVSDPEFLAFFGVNGATLPTVTVDSALTVPAVQAAVAFLSRTMATLPLHAYRTTDTGAKKLGGKIGMVVHDAPNDNQDSFKFRQYFWQQVFTGGRGLAWIERAPQGVEALWPMDPTKTVIKRSGLKVTYEYGNQVYDAADVIDVPYMLKPDGLGHYGPVNLAAKAIQLALSMNDYGSNFFAGGGVPPLALTGPLPAGDEALKRAKAEIKRAIDSAKQKGEPVFPIPAGYTLAPVGLDPAKGQMIEARRFQVEEIARAWQLPPVFLQDLTRATFSNAEQQDLHLVKHLIGQWAKAFEGECNLKMFGRTTRSRYVEHNLDGLLRGDFVSRMNGYAQAIQNSIRTPDEVRQLENLPAMGEDAAKLHIQGATVPLGSQNMGAQENPATPPANDNTNQDGAAAA</sequence>
<dbReference type="EMBL" id="SMSI01000002">
    <property type="protein sequence ID" value="TDH35711.1"/>
    <property type="molecule type" value="Genomic_DNA"/>
</dbReference>
<proteinExistence type="predicted"/>
<accession>A0A4R5PJ82</accession>
<dbReference type="Pfam" id="PF04860">
    <property type="entry name" value="Phage_portal"/>
    <property type="match status" value="1"/>
</dbReference>
<keyword evidence="3" id="KW-1185">Reference proteome</keyword>
<organism evidence="2 3">
    <name type="scientific">Pseudohoeflea suaedae</name>
    <dbReference type="NCBI Taxonomy" id="877384"/>
    <lineage>
        <taxon>Bacteria</taxon>
        <taxon>Pseudomonadati</taxon>
        <taxon>Pseudomonadota</taxon>
        <taxon>Alphaproteobacteria</taxon>
        <taxon>Hyphomicrobiales</taxon>
        <taxon>Rhizobiaceae</taxon>
        <taxon>Pseudohoeflea</taxon>
    </lineage>
</organism>
<evidence type="ECO:0000313" key="2">
    <source>
        <dbReference type="EMBL" id="TDH35711.1"/>
    </source>
</evidence>
<gene>
    <name evidence="2" type="ORF">E2A64_10265</name>
</gene>
<dbReference type="InterPro" id="IPR006427">
    <property type="entry name" value="Portal_HK97"/>
</dbReference>
<dbReference type="NCBIfam" id="TIGR01537">
    <property type="entry name" value="portal_HK97"/>
    <property type="match status" value="1"/>
</dbReference>
<dbReference type="OrthoDB" id="7592047at2"/>
<dbReference type="RefSeq" id="WP_133284411.1">
    <property type="nucleotide sequence ID" value="NZ_SMSI01000002.1"/>
</dbReference>
<dbReference type="InterPro" id="IPR006944">
    <property type="entry name" value="Phage/GTA_portal"/>
</dbReference>
<reference evidence="2 3" key="1">
    <citation type="journal article" date="2013" name="Int. J. Syst. Evol. Microbiol.">
        <title>Hoeflea suaedae sp. nov., an endophytic bacterium isolated from the root of the halophyte Suaeda maritima.</title>
        <authorList>
            <person name="Chung E.J."/>
            <person name="Park J.A."/>
            <person name="Pramanik P."/>
            <person name="Bibi F."/>
            <person name="Jeon C.O."/>
            <person name="Chung Y.R."/>
        </authorList>
    </citation>
    <scope>NUCLEOTIDE SEQUENCE [LARGE SCALE GENOMIC DNA]</scope>
    <source>
        <strain evidence="2 3">YC6898</strain>
    </source>
</reference>
<protein>
    <submittedName>
        <fullName evidence="2">Phage portal protein</fullName>
    </submittedName>
</protein>